<dbReference type="Proteomes" id="UP000085678">
    <property type="component" value="Unplaced"/>
</dbReference>
<reference evidence="2" key="1">
    <citation type="submission" date="2025-08" db="UniProtKB">
        <authorList>
            <consortium name="RefSeq"/>
        </authorList>
    </citation>
    <scope>IDENTIFICATION</scope>
    <source>
        <tissue evidence="2">Gonads</tissue>
    </source>
</reference>
<proteinExistence type="predicted"/>
<gene>
    <name evidence="2" type="primary">LOC106164693</name>
</gene>
<accession>A0A1S3IIU6</accession>
<evidence type="ECO:0000313" key="1">
    <source>
        <dbReference type="Proteomes" id="UP000085678"/>
    </source>
</evidence>
<evidence type="ECO:0000313" key="2">
    <source>
        <dbReference type="RefSeq" id="XP_013398132.1"/>
    </source>
</evidence>
<protein>
    <submittedName>
        <fullName evidence="2">Uncharacterized protein LOC106164693 isoform X2</fullName>
    </submittedName>
</protein>
<sequence>MSYIYSLLEYLKSTENCMHRIANLILTTLFLVLLLSKGTGSVDCRKIIFHPSCRGIYAKRDYSISDNSHLENTLGSYANLYRQLGRRLPVWKTGDEEEEGERGMEMELETDPADDMMDNRPHAKDRRQVDVYYLPIYKVIMRRR</sequence>
<dbReference type="RefSeq" id="XP_013398132.1">
    <property type="nucleotide sequence ID" value="XM_013542678.2"/>
</dbReference>
<dbReference type="OrthoDB" id="6408053at2759"/>
<organism evidence="1 2">
    <name type="scientific">Lingula anatina</name>
    <name type="common">Brachiopod</name>
    <name type="synonym">Lingula unguis</name>
    <dbReference type="NCBI Taxonomy" id="7574"/>
    <lineage>
        <taxon>Eukaryota</taxon>
        <taxon>Metazoa</taxon>
        <taxon>Spiralia</taxon>
        <taxon>Lophotrochozoa</taxon>
        <taxon>Brachiopoda</taxon>
        <taxon>Linguliformea</taxon>
        <taxon>Lingulata</taxon>
        <taxon>Lingulida</taxon>
        <taxon>Linguloidea</taxon>
        <taxon>Lingulidae</taxon>
        <taxon>Lingula</taxon>
    </lineage>
</organism>
<dbReference type="AlphaFoldDB" id="A0A1S3IIU6"/>
<dbReference type="GeneID" id="106164693"/>
<name>A0A1S3IIU6_LINAN</name>
<keyword evidence="1" id="KW-1185">Reference proteome</keyword>
<dbReference type="InParanoid" id="A0A1S3IIU6"/>